<comment type="caution">
    <text evidence="1">The sequence shown here is derived from an EMBL/GenBank/DDBJ whole genome shotgun (WGS) entry which is preliminary data.</text>
</comment>
<proteinExistence type="predicted"/>
<dbReference type="Proteomes" id="UP001215598">
    <property type="component" value="Unassembled WGS sequence"/>
</dbReference>
<sequence length="271" mass="30133">MSSTAYNRIPMSNAERCACKPARINIQSFCRRAGVLWVNAGGEKCDGSVPNRHQFYVGDPPASHVAPIGITPMDTMGQWYSALAAAVPCIHCARVRERVSPVIAKVHWNESSRLSNQPTIALKESWSVANSLGHPATEIQGIHIRTFAGFNGEVGRHDSTFVMGDLHLTSLGRLRARNFKIHSLSLPLYSLHTGGFDWDRVKHNADVFRQTSTKLFLASGTICWQFRAREICLNFPNGLEVPSPPELPPGYRPQQDCIKLKFYSLDGFSWA</sequence>
<reference evidence="1" key="1">
    <citation type="submission" date="2023-03" db="EMBL/GenBank/DDBJ databases">
        <title>Massive genome expansion in bonnet fungi (Mycena s.s.) driven by repeated elements and novel gene families across ecological guilds.</title>
        <authorList>
            <consortium name="Lawrence Berkeley National Laboratory"/>
            <person name="Harder C.B."/>
            <person name="Miyauchi S."/>
            <person name="Viragh M."/>
            <person name="Kuo A."/>
            <person name="Thoen E."/>
            <person name="Andreopoulos B."/>
            <person name="Lu D."/>
            <person name="Skrede I."/>
            <person name="Drula E."/>
            <person name="Henrissat B."/>
            <person name="Morin E."/>
            <person name="Kohler A."/>
            <person name="Barry K."/>
            <person name="LaButti K."/>
            <person name="Morin E."/>
            <person name="Salamov A."/>
            <person name="Lipzen A."/>
            <person name="Mereny Z."/>
            <person name="Hegedus B."/>
            <person name="Baldrian P."/>
            <person name="Stursova M."/>
            <person name="Weitz H."/>
            <person name="Taylor A."/>
            <person name="Grigoriev I.V."/>
            <person name="Nagy L.G."/>
            <person name="Martin F."/>
            <person name="Kauserud H."/>
        </authorList>
    </citation>
    <scope>NUCLEOTIDE SEQUENCE</scope>
    <source>
        <strain evidence="1">CBHHK182m</strain>
    </source>
</reference>
<evidence type="ECO:0000313" key="1">
    <source>
        <dbReference type="EMBL" id="KAJ7724107.1"/>
    </source>
</evidence>
<dbReference type="AlphaFoldDB" id="A0AAD7HMQ8"/>
<name>A0AAD7HMQ8_9AGAR</name>
<dbReference type="EMBL" id="JARKIB010000205">
    <property type="protein sequence ID" value="KAJ7724107.1"/>
    <property type="molecule type" value="Genomic_DNA"/>
</dbReference>
<accession>A0AAD7HMQ8</accession>
<protein>
    <submittedName>
        <fullName evidence="1">Uncharacterized protein</fullName>
    </submittedName>
</protein>
<evidence type="ECO:0000313" key="2">
    <source>
        <dbReference type="Proteomes" id="UP001215598"/>
    </source>
</evidence>
<keyword evidence="2" id="KW-1185">Reference proteome</keyword>
<gene>
    <name evidence="1" type="ORF">B0H16DRAFT_1472546</name>
</gene>
<organism evidence="1 2">
    <name type="scientific">Mycena metata</name>
    <dbReference type="NCBI Taxonomy" id="1033252"/>
    <lineage>
        <taxon>Eukaryota</taxon>
        <taxon>Fungi</taxon>
        <taxon>Dikarya</taxon>
        <taxon>Basidiomycota</taxon>
        <taxon>Agaricomycotina</taxon>
        <taxon>Agaricomycetes</taxon>
        <taxon>Agaricomycetidae</taxon>
        <taxon>Agaricales</taxon>
        <taxon>Marasmiineae</taxon>
        <taxon>Mycenaceae</taxon>
        <taxon>Mycena</taxon>
    </lineage>
</organism>